<evidence type="ECO:0000256" key="1">
    <source>
        <dbReference type="SAM" id="SignalP"/>
    </source>
</evidence>
<sequence>MKIMKLSLKILIYAVLALLILNQAVGADDKRDAEELIKSKLEAAIAVLQKKELDKQQKNKEIMEIVSPICDFELMAKLSLGKKHWPGLTEAQQKRFAEAFIKRLKETYLEKLNLYTDEKITYLETVEVKTKVQIPTELISKGSKIQILYKLYQSDHKWKIYDVEVEGVSIISTYRSQFDQALTTGTIDDLVYKLEHPETEPPKQAQTK</sequence>
<feature type="chain" id="PRO_5035273352" evidence="1">
    <location>
        <begin position="27"/>
        <end position="208"/>
    </location>
</feature>
<dbReference type="Proteomes" id="UP000603434">
    <property type="component" value="Unassembled WGS sequence"/>
</dbReference>
<dbReference type="InterPro" id="IPR008869">
    <property type="entry name" value="MlaC/ttg2D"/>
</dbReference>
<proteinExistence type="predicted"/>
<feature type="signal peptide" evidence="1">
    <location>
        <begin position="1"/>
        <end position="26"/>
    </location>
</feature>
<dbReference type="Pfam" id="PF05494">
    <property type="entry name" value="MlaC"/>
    <property type="match status" value="1"/>
</dbReference>
<evidence type="ECO:0000313" key="3">
    <source>
        <dbReference type="Proteomes" id="UP000603434"/>
    </source>
</evidence>
<dbReference type="Gene3D" id="3.10.450.710">
    <property type="entry name" value="Tgt2/MlaC"/>
    <property type="match status" value="1"/>
</dbReference>
<gene>
    <name evidence="2" type="ORF">H8E23_05420</name>
</gene>
<dbReference type="PIRSF" id="PIRSF004649">
    <property type="entry name" value="MlaC"/>
    <property type="match status" value="1"/>
</dbReference>
<keyword evidence="1" id="KW-0732">Signal</keyword>
<name>A0A8J6TIA8_9BACT</name>
<dbReference type="EMBL" id="JACNJH010000108">
    <property type="protein sequence ID" value="MBC8360817.1"/>
    <property type="molecule type" value="Genomic_DNA"/>
</dbReference>
<evidence type="ECO:0000313" key="2">
    <source>
        <dbReference type="EMBL" id="MBC8360817.1"/>
    </source>
</evidence>
<accession>A0A8J6TIA8</accession>
<dbReference type="InterPro" id="IPR042245">
    <property type="entry name" value="Tgt2/MlaC_sf"/>
</dbReference>
<comment type="caution">
    <text evidence="2">The sequence shown here is derived from an EMBL/GenBank/DDBJ whole genome shotgun (WGS) entry which is preliminary data.</text>
</comment>
<reference evidence="2 3" key="1">
    <citation type="submission" date="2020-08" db="EMBL/GenBank/DDBJ databases">
        <title>Bridging the membrane lipid divide: bacteria of the FCB group superphylum have the potential to synthesize archaeal ether lipids.</title>
        <authorList>
            <person name="Villanueva L."/>
            <person name="Von Meijenfeldt F.A.B."/>
            <person name="Westbye A.B."/>
            <person name="Yadav S."/>
            <person name="Hopmans E.C."/>
            <person name="Dutilh B.E."/>
            <person name="Sinninghe Damste J.S."/>
        </authorList>
    </citation>
    <scope>NUCLEOTIDE SEQUENCE [LARGE SCALE GENOMIC DNA]</scope>
    <source>
        <strain evidence="2">NIOZ-UU30</strain>
    </source>
</reference>
<protein>
    <submittedName>
        <fullName evidence="2">ABC transporter substrate-binding protein</fullName>
    </submittedName>
</protein>
<dbReference type="AlphaFoldDB" id="A0A8J6TIA8"/>
<dbReference type="PANTHER" id="PTHR36573:SF1">
    <property type="entry name" value="INTERMEMBRANE PHOSPHOLIPID TRANSPORT SYSTEM BINDING PROTEIN MLAC"/>
    <property type="match status" value="1"/>
</dbReference>
<dbReference type="PANTHER" id="PTHR36573">
    <property type="entry name" value="INTERMEMBRANE PHOSPHOLIPID TRANSPORT SYSTEM BINDING PROTEIN MLAC"/>
    <property type="match status" value="1"/>
</dbReference>
<organism evidence="2 3">
    <name type="scientific">Candidatus Desulfatibia profunda</name>
    <dbReference type="NCBI Taxonomy" id="2841695"/>
    <lineage>
        <taxon>Bacteria</taxon>
        <taxon>Pseudomonadati</taxon>
        <taxon>Thermodesulfobacteriota</taxon>
        <taxon>Desulfobacteria</taxon>
        <taxon>Desulfobacterales</taxon>
        <taxon>Desulfobacterales incertae sedis</taxon>
        <taxon>Candidatus Desulfatibia</taxon>
    </lineage>
</organism>